<sequence>MACPSKRRSAALLSLAGRIARHGRRQAAARSTVEAAPARGGWSSLIRLAPRTGESTARAPAWAPWKRPAPVFLCTDFAPSQWFQP</sequence>
<protein>
    <submittedName>
        <fullName evidence="1">Uncharacterized protein</fullName>
    </submittedName>
</protein>
<organism evidence="1 2">
    <name type="scientific">Caldimonas aquatica</name>
    <dbReference type="NCBI Taxonomy" id="376175"/>
    <lineage>
        <taxon>Bacteria</taxon>
        <taxon>Pseudomonadati</taxon>
        <taxon>Pseudomonadota</taxon>
        <taxon>Betaproteobacteria</taxon>
        <taxon>Burkholderiales</taxon>
        <taxon>Sphaerotilaceae</taxon>
        <taxon>Caldimonas</taxon>
    </lineage>
</organism>
<dbReference type="Proteomes" id="UP001163266">
    <property type="component" value="Chromosome"/>
</dbReference>
<proteinExistence type="predicted"/>
<gene>
    <name evidence="1" type="ORF">OMP39_00355</name>
</gene>
<dbReference type="EMBL" id="CP110257">
    <property type="protein sequence ID" value="UZD55084.1"/>
    <property type="molecule type" value="Genomic_DNA"/>
</dbReference>
<evidence type="ECO:0000313" key="1">
    <source>
        <dbReference type="EMBL" id="UZD55084.1"/>
    </source>
</evidence>
<accession>A0ABY6MSU3</accession>
<dbReference type="RefSeq" id="WP_264892842.1">
    <property type="nucleotide sequence ID" value="NZ_CP110257.1"/>
</dbReference>
<evidence type="ECO:0000313" key="2">
    <source>
        <dbReference type="Proteomes" id="UP001163266"/>
    </source>
</evidence>
<keyword evidence="2" id="KW-1185">Reference proteome</keyword>
<reference evidence="1" key="1">
    <citation type="submission" date="2022-10" db="EMBL/GenBank/DDBJ databases">
        <title>Complete genome sequence of Schlegelella aquatica LMG 23380.</title>
        <authorList>
            <person name="Musilova J."/>
            <person name="Kourilova X."/>
            <person name="Bezdicek M."/>
            <person name="Hermankova K."/>
            <person name="Obruca S."/>
            <person name="Sedlar K."/>
        </authorList>
    </citation>
    <scope>NUCLEOTIDE SEQUENCE</scope>
    <source>
        <strain evidence="1">LMG 23380</strain>
    </source>
</reference>
<name>A0ABY6MSU3_9BURK</name>